<accession>A0A0G4ER53</accession>
<dbReference type="AlphaFoldDB" id="A0A0G4ER53"/>
<dbReference type="OMA" id="TINGRCM"/>
<protein>
    <recommendedName>
        <fullName evidence="6">Protein kinase domain-containing protein</fullName>
    </recommendedName>
</protein>
<feature type="repeat" description="ANK" evidence="3">
    <location>
        <begin position="750"/>
        <end position="774"/>
    </location>
</feature>
<organism evidence="7 8">
    <name type="scientific">Vitrella brassicaformis (strain CCMP3155)</name>
    <dbReference type="NCBI Taxonomy" id="1169540"/>
    <lineage>
        <taxon>Eukaryota</taxon>
        <taxon>Sar</taxon>
        <taxon>Alveolata</taxon>
        <taxon>Colpodellida</taxon>
        <taxon>Vitrellaceae</taxon>
        <taxon>Vitrella</taxon>
    </lineage>
</organism>
<evidence type="ECO:0000313" key="8">
    <source>
        <dbReference type="Proteomes" id="UP000041254"/>
    </source>
</evidence>
<dbReference type="PROSITE" id="PS00107">
    <property type="entry name" value="PROTEIN_KINASE_ATP"/>
    <property type="match status" value="1"/>
</dbReference>
<dbReference type="EMBL" id="CDMY01000297">
    <property type="protein sequence ID" value="CEM00723.1"/>
    <property type="molecule type" value="Genomic_DNA"/>
</dbReference>
<dbReference type="Pfam" id="PF12796">
    <property type="entry name" value="Ank_2"/>
    <property type="match status" value="3"/>
</dbReference>
<dbReference type="InterPro" id="IPR008271">
    <property type="entry name" value="Ser/Thr_kinase_AS"/>
</dbReference>
<dbReference type="SMART" id="SM00248">
    <property type="entry name" value="ANK"/>
    <property type="match status" value="10"/>
</dbReference>
<dbReference type="InterPro" id="IPR011009">
    <property type="entry name" value="Kinase-like_dom_sf"/>
</dbReference>
<evidence type="ECO:0000256" key="5">
    <source>
        <dbReference type="SAM" id="MobiDB-lite"/>
    </source>
</evidence>
<feature type="region of interest" description="Disordered" evidence="5">
    <location>
        <begin position="261"/>
        <end position="302"/>
    </location>
</feature>
<keyword evidence="8" id="KW-1185">Reference proteome</keyword>
<dbReference type="PROSITE" id="PS50011">
    <property type="entry name" value="PROTEIN_KINASE_DOM"/>
    <property type="match status" value="1"/>
</dbReference>
<dbReference type="GO" id="GO:0004672">
    <property type="term" value="F:protein kinase activity"/>
    <property type="evidence" value="ECO:0007669"/>
    <property type="project" value="InterPro"/>
</dbReference>
<evidence type="ECO:0000256" key="2">
    <source>
        <dbReference type="ARBA" id="ARBA00022840"/>
    </source>
</evidence>
<dbReference type="Gene3D" id="3.30.200.20">
    <property type="entry name" value="Phosphorylase Kinase, domain 1"/>
    <property type="match status" value="1"/>
</dbReference>
<name>A0A0G4ER53_VITBC</name>
<dbReference type="PROSITE" id="PS50088">
    <property type="entry name" value="ANK_REPEAT"/>
    <property type="match status" value="4"/>
</dbReference>
<dbReference type="PROSITE" id="PS00108">
    <property type="entry name" value="PROTEIN_KINASE_ST"/>
    <property type="match status" value="1"/>
</dbReference>
<reference evidence="7 8" key="1">
    <citation type="submission" date="2014-11" db="EMBL/GenBank/DDBJ databases">
        <authorList>
            <person name="Zhu J."/>
            <person name="Qi W."/>
            <person name="Song R."/>
        </authorList>
    </citation>
    <scope>NUCLEOTIDE SEQUENCE [LARGE SCALE GENOMIC DNA]</scope>
</reference>
<dbReference type="Pfam" id="PF00069">
    <property type="entry name" value="Pkinase"/>
    <property type="match status" value="1"/>
</dbReference>
<evidence type="ECO:0000313" key="7">
    <source>
        <dbReference type="EMBL" id="CEM00723.1"/>
    </source>
</evidence>
<evidence type="ECO:0000256" key="4">
    <source>
        <dbReference type="PROSITE-ProRule" id="PRU10141"/>
    </source>
</evidence>
<dbReference type="VEuPathDB" id="CryptoDB:Vbra_5399"/>
<keyword evidence="3" id="KW-0040">ANK repeat</keyword>
<dbReference type="CDD" id="cd14014">
    <property type="entry name" value="STKc_PknB_like"/>
    <property type="match status" value="1"/>
</dbReference>
<evidence type="ECO:0000256" key="3">
    <source>
        <dbReference type="PROSITE-ProRule" id="PRU00023"/>
    </source>
</evidence>
<feature type="binding site" evidence="4">
    <location>
        <position position="42"/>
    </location>
    <ligand>
        <name>ATP</name>
        <dbReference type="ChEBI" id="CHEBI:30616"/>
    </ligand>
</feature>
<dbReference type="InterPro" id="IPR036770">
    <property type="entry name" value="Ankyrin_rpt-contain_sf"/>
</dbReference>
<dbReference type="STRING" id="1169540.A0A0G4ER53"/>
<dbReference type="SUPFAM" id="SSF48403">
    <property type="entry name" value="Ankyrin repeat"/>
    <property type="match status" value="3"/>
</dbReference>
<dbReference type="GO" id="GO:0005524">
    <property type="term" value="F:ATP binding"/>
    <property type="evidence" value="ECO:0007669"/>
    <property type="project" value="UniProtKB-UniRule"/>
</dbReference>
<feature type="compositionally biased region" description="Pro residues" evidence="5">
    <location>
        <begin position="280"/>
        <end position="299"/>
    </location>
</feature>
<dbReference type="Proteomes" id="UP000041254">
    <property type="component" value="Unassembled WGS sequence"/>
</dbReference>
<feature type="repeat" description="ANK" evidence="3">
    <location>
        <begin position="614"/>
        <end position="646"/>
    </location>
</feature>
<sequence length="974" mass="107251">MKHNSISIHDLDWDEDEDCIGGGSFAQVFKAKWEDRIVAVKKAKRELIAQLGKDGLTDKVMMEADMLARLQHPHVAKLLGVCFDKKIPFIVLEFYVDSLRDCLRKLRQRAGGLPEHLQDKYAKQICEGLIHAHSLGIGHRDLKPENILLDDDGNVKLSDFGLAWEMPDEATHKSVLEFGPKLELKSDIWPVGCILAEIFGGSAPFLNLNKWEFREMIYENKEIPPVPESAPVNVKQAIQSCFAFSPRDRPTAKELLDKLNKRGRAVTPDPRSSHALVTPSPDPVPVSPSAPDTPPAPPEPEIEHGDIFEAVQAGDLQSVRAILNRDGKDVLALTDYKSGFGFFGEVCDRGDDRNALSGPCLLISAQRTPFLAAAENGHLDVMSLMYEKKRDIVSQRVEPHGVTALLLAAKDGRIAVTEKLLEWDPKLIDTPAEMGHVAAVNQLLEWDPKLIDEQDKEGNTPLILASQGCRVDELIAMVSKTGRDIIKQKDNWDRSALHVAARNGNAEVVNELLKWDSTVNHSRLLDAHDKFGRTPFIWAAFNGHVAAMNSLYAKGKIDILTQQSKAGYTALHWASFEGHVGAVKQLLEWGPELLDARCNDGGTPFIEAATEGHGGSTALHYAVSHGRSEAVAQLLQWGAELEIENEAGHCPWDLSEGKPEIRELMKKYRRPAKTAPQPDIFIAIKAGDVRSVTEMITHQGKSILEKRNGMGFTPFLWAMLKGQEESRLGLMSVMYESYGPSLLLQAITWLGITALHAAASDGKLEMVSQLLKWGGAPLLHARDKDGTTPLIAAAEGHHVEVVNELLKWDCKSLDAQGKEGMTPFIWAAAGGSPDMMKAMHAIKGEDLLTQTDNEGNAALHHAVMTVGEMIRSPAAVLQLMEWGGSALLDVKNNDGRRLGTSLRKMRKPPPFHRNKSETSWTESGKGTSFTDFASLCQVRVCSDPLRCALRARGITGRPQRGWSSLKLTAPLSFP</sequence>
<evidence type="ECO:0000256" key="1">
    <source>
        <dbReference type="ARBA" id="ARBA00022741"/>
    </source>
</evidence>
<dbReference type="SMART" id="SM00220">
    <property type="entry name" value="S_TKc"/>
    <property type="match status" value="1"/>
</dbReference>
<keyword evidence="2 4" id="KW-0067">ATP-binding</keyword>
<keyword evidence="1 4" id="KW-0547">Nucleotide-binding</keyword>
<dbReference type="Gene3D" id="1.25.40.20">
    <property type="entry name" value="Ankyrin repeat-containing domain"/>
    <property type="match status" value="2"/>
</dbReference>
<dbReference type="Gene3D" id="1.10.510.10">
    <property type="entry name" value="Transferase(Phosphotransferase) domain 1"/>
    <property type="match status" value="1"/>
</dbReference>
<dbReference type="PhylomeDB" id="A0A0G4ER53"/>
<dbReference type="PANTHER" id="PTHR24121">
    <property type="entry name" value="NO MECHANORECEPTOR POTENTIAL C, ISOFORM D-RELATED"/>
    <property type="match status" value="1"/>
</dbReference>
<dbReference type="InParanoid" id="A0A0G4ER53"/>
<dbReference type="PROSITE" id="PS50297">
    <property type="entry name" value="ANK_REP_REGION"/>
    <property type="match status" value="4"/>
</dbReference>
<dbReference type="PANTHER" id="PTHR24121:SF32">
    <property type="entry name" value="DEATH DOMAIN-CONTAINING PROTEIN"/>
    <property type="match status" value="1"/>
</dbReference>
<dbReference type="InterPro" id="IPR000719">
    <property type="entry name" value="Prot_kinase_dom"/>
</dbReference>
<gene>
    <name evidence="7" type="ORF">Vbra_5399</name>
</gene>
<feature type="repeat" description="ANK" evidence="3">
    <location>
        <begin position="492"/>
        <end position="524"/>
    </location>
</feature>
<evidence type="ECO:0000259" key="6">
    <source>
        <dbReference type="PROSITE" id="PS50011"/>
    </source>
</evidence>
<feature type="domain" description="Protein kinase" evidence="6">
    <location>
        <begin position="14"/>
        <end position="277"/>
    </location>
</feature>
<dbReference type="SUPFAM" id="SSF56112">
    <property type="entry name" value="Protein kinase-like (PK-like)"/>
    <property type="match status" value="1"/>
</dbReference>
<feature type="repeat" description="ANK" evidence="3">
    <location>
        <begin position="566"/>
        <end position="593"/>
    </location>
</feature>
<proteinExistence type="predicted"/>
<feature type="region of interest" description="Disordered" evidence="5">
    <location>
        <begin position="905"/>
        <end position="925"/>
    </location>
</feature>
<dbReference type="OrthoDB" id="331948at2759"/>
<dbReference type="Pfam" id="PF00023">
    <property type="entry name" value="Ank"/>
    <property type="match status" value="1"/>
</dbReference>
<dbReference type="InterPro" id="IPR017441">
    <property type="entry name" value="Protein_kinase_ATP_BS"/>
</dbReference>
<dbReference type="InterPro" id="IPR002110">
    <property type="entry name" value="Ankyrin_rpt"/>
</dbReference>